<comment type="caution">
    <text evidence="1">The sequence shown here is derived from an EMBL/GenBank/DDBJ whole genome shotgun (WGS) entry which is preliminary data.</text>
</comment>
<accession>L8WGQ5</accession>
<dbReference type="EMBL" id="AFRT01002695">
    <property type="protein sequence ID" value="ELU37351.1"/>
    <property type="molecule type" value="Genomic_DNA"/>
</dbReference>
<protein>
    <submittedName>
        <fullName evidence="1">Uncharacterized protein</fullName>
    </submittedName>
</protein>
<name>L8WGQ5_THACA</name>
<proteinExistence type="predicted"/>
<organism evidence="1 2">
    <name type="scientific">Thanatephorus cucumeris (strain AG1-IA)</name>
    <name type="common">Rice sheath blight fungus</name>
    <name type="synonym">Rhizoctonia solani</name>
    <dbReference type="NCBI Taxonomy" id="983506"/>
    <lineage>
        <taxon>Eukaryota</taxon>
        <taxon>Fungi</taxon>
        <taxon>Dikarya</taxon>
        <taxon>Basidiomycota</taxon>
        <taxon>Agaricomycotina</taxon>
        <taxon>Agaricomycetes</taxon>
        <taxon>Cantharellales</taxon>
        <taxon>Ceratobasidiaceae</taxon>
        <taxon>Rhizoctonia</taxon>
        <taxon>Rhizoctonia solani AG-1</taxon>
    </lineage>
</organism>
<dbReference type="HOGENOM" id="CLU_1367070_0_0_1"/>
<dbReference type="Proteomes" id="UP000011668">
    <property type="component" value="Unassembled WGS sequence"/>
</dbReference>
<reference evidence="1 2" key="1">
    <citation type="journal article" date="2013" name="Nat. Commun.">
        <title>The evolution and pathogenic mechanisms of the rice sheath blight pathogen.</title>
        <authorList>
            <person name="Zheng A."/>
            <person name="Lin R."/>
            <person name="Xu L."/>
            <person name="Qin P."/>
            <person name="Tang C."/>
            <person name="Ai P."/>
            <person name="Zhang D."/>
            <person name="Liu Y."/>
            <person name="Sun Z."/>
            <person name="Feng H."/>
            <person name="Wang Y."/>
            <person name="Chen Y."/>
            <person name="Liang X."/>
            <person name="Fu R."/>
            <person name="Li Q."/>
            <person name="Zhang J."/>
            <person name="Yu X."/>
            <person name="Xie Z."/>
            <person name="Ding L."/>
            <person name="Guan P."/>
            <person name="Tang J."/>
            <person name="Liang Y."/>
            <person name="Wang S."/>
            <person name="Deng Q."/>
            <person name="Li S."/>
            <person name="Zhu J."/>
            <person name="Wang L."/>
            <person name="Liu H."/>
            <person name="Li P."/>
        </authorList>
    </citation>
    <scope>NUCLEOTIDE SEQUENCE [LARGE SCALE GENOMIC DNA]</scope>
    <source>
        <strain evidence="2">AG-1 IA</strain>
    </source>
</reference>
<keyword evidence="2" id="KW-1185">Reference proteome</keyword>
<evidence type="ECO:0000313" key="1">
    <source>
        <dbReference type="EMBL" id="ELU37351.1"/>
    </source>
</evidence>
<gene>
    <name evidence="1" type="ORF">AG1IA_08614</name>
</gene>
<dbReference type="AlphaFoldDB" id="L8WGQ5"/>
<sequence length="200" mass="22611">MYNSLLLRQELLFTKNASEAWSVRLVQKATEVFKHTLDLEVMIKVPLMMGDNPMSRRKCAGVVTYFQARRFRVPNNMPSFIIAFGAYGLVCTSPNPISKLVNKLVDRHSVVLCIRYLEPGNSCNCFPRRCHNVEARVSKCSNVQLPSSTLNVYELIQVRMDRVLPGWVHGHQWPIEDLKTAGHAPLLTAINLTDVLSISS</sequence>
<evidence type="ECO:0000313" key="2">
    <source>
        <dbReference type="Proteomes" id="UP000011668"/>
    </source>
</evidence>